<dbReference type="PANTHER" id="PTHR36933:SF1">
    <property type="entry name" value="SLL0788 PROTEIN"/>
    <property type="match status" value="1"/>
</dbReference>
<keyword evidence="1" id="KW-0472">Membrane</keyword>
<dbReference type="InterPro" id="IPR005183">
    <property type="entry name" value="DUF305_CopM-like"/>
</dbReference>
<reference evidence="3 4" key="1">
    <citation type="journal article" date="2017" name="BMC Genomics">
        <title>Genomic analysis of methanogenic archaea reveals a shift towards energy conservation.</title>
        <authorList>
            <person name="Gilmore S.P."/>
            <person name="Henske J.K."/>
            <person name="Sexton J.A."/>
            <person name="Solomon K.V."/>
            <person name="Seppala S."/>
            <person name="Yoo J.I."/>
            <person name="Huyett L.M."/>
            <person name="Pressman A."/>
            <person name="Cogan J.Z."/>
            <person name="Kivenson V."/>
            <person name="Peng X."/>
            <person name="Tan Y."/>
            <person name="Valentine D.L."/>
            <person name="O'Malley M.A."/>
        </authorList>
    </citation>
    <scope>NUCLEOTIDE SEQUENCE [LARGE SCALE GENOMIC DNA]</scope>
    <source>
        <strain evidence="3 4">M.o.H.</strain>
    </source>
</reference>
<evidence type="ECO:0000259" key="2">
    <source>
        <dbReference type="Pfam" id="PF03713"/>
    </source>
</evidence>
<evidence type="ECO:0000313" key="4">
    <source>
        <dbReference type="Proteomes" id="UP000217784"/>
    </source>
</evidence>
<dbReference type="Gene3D" id="1.20.1260.10">
    <property type="match status" value="1"/>
</dbReference>
<sequence length="194" mass="22610">MNKPVAILLVIIVVLVVSLTSIFAYFWIWSSTVGEEGYGGHGMMDMNREFIENMIPHHQDAVDMSNVALTRAKHPQIKQLAKNISISQSREIVEMRQWYKEWYGTDVPGDSHMMNVTDINRLKNAKDFDKEFIEQMVPHHQMAIIMAQMVLYHSNRPEIRGIAESIIKSQSKEIDEMRTWYKEWYGTDVPTYNS</sequence>
<dbReference type="Proteomes" id="UP000217784">
    <property type="component" value="Unassembled WGS sequence"/>
</dbReference>
<dbReference type="AlphaFoldDB" id="A0A2A2H7S3"/>
<feature type="domain" description="DUF305" evidence="2">
    <location>
        <begin position="49"/>
        <end position="181"/>
    </location>
</feature>
<protein>
    <recommendedName>
        <fullName evidence="2">DUF305 domain-containing protein</fullName>
    </recommendedName>
</protein>
<keyword evidence="1" id="KW-0812">Transmembrane</keyword>
<gene>
    <name evidence="3" type="ORF">ASJ80_10285</name>
</gene>
<comment type="caution">
    <text evidence="3">The sequence shown here is derived from an EMBL/GenBank/DDBJ whole genome shotgun (WGS) entry which is preliminary data.</text>
</comment>
<organism evidence="3 4">
    <name type="scientific">Methanobacterium bryantii</name>
    <dbReference type="NCBI Taxonomy" id="2161"/>
    <lineage>
        <taxon>Archaea</taxon>
        <taxon>Methanobacteriati</taxon>
        <taxon>Methanobacteriota</taxon>
        <taxon>Methanomada group</taxon>
        <taxon>Methanobacteria</taxon>
        <taxon>Methanobacteriales</taxon>
        <taxon>Methanobacteriaceae</taxon>
        <taxon>Methanobacterium</taxon>
    </lineage>
</organism>
<dbReference type="EMBL" id="LMVM01000007">
    <property type="protein sequence ID" value="PAV05366.1"/>
    <property type="molecule type" value="Genomic_DNA"/>
</dbReference>
<proteinExistence type="predicted"/>
<dbReference type="PANTHER" id="PTHR36933">
    <property type="entry name" value="SLL0788 PROTEIN"/>
    <property type="match status" value="1"/>
</dbReference>
<keyword evidence="4" id="KW-1185">Reference proteome</keyword>
<keyword evidence="1" id="KW-1133">Transmembrane helix</keyword>
<name>A0A2A2H7S3_METBR</name>
<dbReference type="InterPro" id="IPR012347">
    <property type="entry name" value="Ferritin-like"/>
</dbReference>
<evidence type="ECO:0000313" key="3">
    <source>
        <dbReference type="EMBL" id="PAV05366.1"/>
    </source>
</evidence>
<feature type="transmembrane region" description="Helical" evidence="1">
    <location>
        <begin position="6"/>
        <end position="28"/>
    </location>
</feature>
<dbReference type="RefSeq" id="WP_069584758.1">
    <property type="nucleotide sequence ID" value="NZ_LMVM01000007.1"/>
</dbReference>
<accession>A0A2A2H7S3</accession>
<evidence type="ECO:0000256" key="1">
    <source>
        <dbReference type="SAM" id="Phobius"/>
    </source>
</evidence>
<dbReference type="Pfam" id="PF03713">
    <property type="entry name" value="DUF305"/>
    <property type="match status" value="1"/>
</dbReference>
<dbReference type="OrthoDB" id="359431at2157"/>